<dbReference type="EMBL" id="AMZH03008365">
    <property type="protein sequence ID" value="RRT59112.1"/>
    <property type="molecule type" value="Genomic_DNA"/>
</dbReference>
<feature type="compositionally biased region" description="Basic and acidic residues" evidence="1">
    <location>
        <begin position="24"/>
        <end position="41"/>
    </location>
</feature>
<evidence type="ECO:0000259" key="2">
    <source>
        <dbReference type="Pfam" id="PF03732"/>
    </source>
</evidence>
<feature type="region of interest" description="Disordered" evidence="1">
    <location>
        <begin position="11"/>
        <end position="50"/>
    </location>
</feature>
<comment type="caution">
    <text evidence="3">The sequence shown here is derived from an EMBL/GenBank/DDBJ whole genome shotgun (WGS) entry which is preliminary data.</text>
</comment>
<accession>A0A426Z568</accession>
<dbReference type="AlphaFoldDB" id="A0A426Z568"/>
<evidence type="ECO:0000313" key="3">
    <source>
        <dbReference type="EMBL" id="RRT59112.1"/>
    </source>
</evidence>
<proteinExistence type="predicted"/>
<dbReference type="Pfam" id="PF03732">
    <property type="entry name" value="Retrotrans_gag"/>
    <property type="match status" value="1"/>
</dbReference>
<gene>
    <name evidence="3" type="ORF">B296_00038775</name>
</gene>
<dbReference type="InterPro" id="IPR005162">
    <property type="entry name" value="Retrotrans_gag_dom"/>
</dbReference>
<reference evidence="3 4" key="1">
    <citation type="journal article" date="2014" name="Agronomy (Basel)">
        <title>A Draft Genome Sequence for Ensete ventricosum, the Drought-Tolerant Tree Against Hunger.</title>
        <authorList>
            <person name="Harrison J."/>
            <person name="Moore K.A."/>
            <person name="Paszkiewicz K."/>
            <person name="Jones T."/>
            <person name="Grant M."/>
            <person name="Ambacheew D."/>
            <person name="Muzemil S."/>
            <person name="Studholme D.J."/>
        </authorList>
    </citation>
    <scope>NUCLEOTIDE SEQUENCE [LARGE SCALE GENOMIC DNA]</scope>
</reference>
<sequence length="196" mass="23064">MDDGPCALLTEFRLGRSPSPRRSQHGESFDHKENPSGKEDTTTNSPYPRTRVDFPLWEDGDPTEWISCAERYFCYHKTPEASMVDIAAIHLEGEAIQWYDLYKHTHGVPTWRQFKSGLLLRFRPFEYENIDGQLAKIRQTSTVQEYQTRFERLSNQTRDWSEKQLLETFIEGLKSEIQEEVKARRPYMMMAAIFFA</sequence>
<dbReference type="Proteomes" id="UP000287651">
    <property type="component" value="Unassembled WGS sequence"/>
</dbReference>
<name>A0A426Z568_ENSVE</name>
<dbReference type="PANTHER" id="PTHR33223">
    <property type="entry name" value="CCHC-TYPE DOMAIN-CONTAINING PROTEIN"/>
    <property type="match status" value="1"/>
</dbReference>
<feature type="domain" description="Retrotransposon gag" evidence="2">
    <location>
        <begin position="86"/>
        <end position="174"/>
    </location>
</feature>
<dbReference type="PANTHER" id="PTHR33223:SF6">
    <property type="entry name" value="CCHC-TYPE DOMAIN-CONTAINING PROTEIN"/>
    <property type="match status" value="1"/>
</dbReference>
<evidence type="ECO:0000256" key="1">
    <source>
        <dbReference type="SAM" id="MobiDB-lite"/>
    </source>
</evidence>
<evidence type="ECO:0000313" key="4">
    <source>
        <dbReference type="Proteomes" id="UP000287651"/>
    </source>
</evidence>
<protein>
    <recommendedName>
        <fullName evidence="2">Retrotransposon gag domain-containing protein</fullName>
    </recommendedName>
</protein>
<organism evidence="3 4">
    <name type="scientific">Ensete ventricosum</name>
    <name type="common">Abyssinian banana</name>
    <name type="synonym">Musa ensete</name>
    <dbReference type="NCBI Taxonomy" id="4639"/>
    <lineage>
        <taxon>Eukaryota</taxon>
        <taxon>Viridiplantae</taxon>
        <taxon>Streptophyta</taxon>
        <taxon>Embryophyta</taxon>
        <taxon>Tracheophyta</taxon>
        <taxon>Spermatophyta</taxon>
        <taxon>Magnoliopsida</taxon>
        <taxon>Liliopsida</taxon>
        <taxon>Zingiberales</taxon>
        <taxon>Musaceae</taxon>
        <taxon>Ensete</taxon>
    </lineage>
</organism>